<keyword evidence="1" id="KW-0732">Signal</keyword>
<gene>
    <name evidence="3" type="ORF">JHL15_19825</name>
</gene>
<feature type="domain" description="Secretion system C-terminal sorting" evidence="2">
    <location>
        <begin position="13"/>
        <end position="70"/>
    </location>
</feature>
<dbReference type="EMBL" id="JAENHK010000010">
    <property type="protein sequence ID" value="MBK1898024.1"/>
    <property type="molecule type" value="Genomic_DNA"/>
</dbReference>
<dbReference type="Proteomes" id="UP000628669">
    <property type="component" value="Unassembled WGS sequence"/>
</dbReference>
<dbReference type="InterPro" id="IPR026444">
    <property type="entry name" value="Secre_tail"/>
</dbReference>
<dbReference type="Pfam" id="PF18962">
    <property type="entry name" value="Por_Secre_tail"/>
    <property type="match status" value="1"/>
</dbReference>
<reference evidence="4" key="1">
    <citation type="submission" date="2021-01" db="EMBL/GenBank/DDBJ databases">
        <title>Genome public.</title>
        <authorList>
            <person name="Liu C."/>
            <person name="Sun Q."/>
        </authorList>
    </citation>
    <scope>NUCLEOTIDE SEQUENCE [LARGE SCALE GENOMIC DNA]</scope>
    <source>
        <strain evidence="4">YIM B02567</strain>
    </source>
</reference>
<sequence>MSIENKAYVNANRDGFIISNKNNSNQFEYSILSIDGKEITKGFTNYNKNIDLSKFRKGTYIFRFKNEKGVLESVKIARQ</sequence>
<organism evidence="3 4">
    <name type="scientific">Chryseobacterium paridis</name>
    <dbReference type="NCBI Taxonomy" id="2800328"/>
    <lineage>
        <taxon>Bacteria</taxon>
        <taxon>Pseudomonadati</taxon>
        <taxon>Bacteroidota</taxon>
        <taxon>Flavobacteriia</taxon>
        <taxon>Flavobacteriales</taxon>
        <taxon>Weeksellaceae</taxon>
        <taxon>Chryseobacterium group</taxon>
        <taxon>Chryseobacterium</taxon>
    </lineage>
</organism>
<accession>A0ABS1G0N7</accession>
<comment type="caution">
    <text evidence="3">The sequence shown here is derived from an EMBL/GenBank/DDBJ whole genome shotgun (WGS) entry which is preliminary data.</text>
</comment>
<proteinExistence type="predicted"/>
<dbReference type="NCBIfam" id="TIGR04183">
    <property type="entry name" value="Por_Secre_tail"/>
    <property type="match status" value="1"/>
</dbReference>
<evidence type="ECO:0000313" key="4">
    <source>
        <dbReference type="Proteomes" id="UP000628669"/>
    </source>
</evidence>
<name>A0ABS1G0N7_9FLAO</name>
<evidence type="ECO:0000313" key="3">
    <source>
        <dbReference type="EMBL" id="MBK1898024.1"/>
    </source>
</evidence>
<protein>
    <submittedName>
        <fullName evidence="3">T9SS type A sorting domain-containing protein</fullName>
    </submittedName>
</protein>
<evidence type="ECO:0000256" key="1">
    <source>
        <dbReference type="ARBA" id="ARBA00022729"/>
    </source>
</evidence>
<evidence type="ECO:0000259" key="2">
    <source>
        <dbReference type="Pfam" id="PF18962"/>
    </source>
</evidence>
<keyword evidence="4" id="KW-1185">Reference proteome</keyword>